<evidence type="ECO:0000256" key="2">
    <source>
        <dbReference type="SAM" id="SignalP"/>
    </source>
</evidence>
<evidence type="ECO:0000259" key="3">
    <source>
        <dbReference type="Pfam" id="PF18962"/>
    </source>
</evidence>
<evidence type="ECO:0000313" key="5">
    <source>
        <dbReference type="Proteomes" id="UP000196102"/>
    </source>
</evidence>
<dbReference type="Gene3D" id="2.60.120.380">
    <property type="match status" value="1"/>
</dbReference>
<dbReference type="RefSeq" id="WP_303685930.1">
    <property type="nucleotide sequence ID" value="NZ_CAJXYO010000012.1"/>
</dbReference>
<sequence>MNRFLLIAFLSVSMFISPATMMAQGNDNATSEISLNTGEKEELVVLTNPVKDGFLKISLNHSQNNELSLTIINSLGKQVYNAKRTMNSKEQSFDVSKLSAGIYFLRVSTNSSNFVKKLIIR</sequence>
<feature type="domain" description="Secretion system C-terminal sorting" evidence="3">
    <location>
        <begin position="48"/>
        <end position="120"/>
    </location>
</feature>
<evidence type="ECO:0000256" key="1">
    <source>
        <dbReference type="ARBA" id="ARBA00022729"/>
    </source>
</evidence>
<dbReference type="Pfam" id="PF18962">
    <property type="entry name" value="Por_Secre_tail"/>
    <property type="match status" value="1"/>
</dbReference>
<dbReference type="InterPro" id="IPR026444">
    <property type="entry name" value="Secre_tail"/>
</dbReference>
<accession>A0A1Z8B852</accession>
<gene>
    <name evidence="4" type="ORF">A9Q93_03130</name>
</gene>
<dbReference type="AlphaFoldDB" id="A0A1Z8B852"/>
<organism evidence="4 5">
    <name type="scientific">Nonlabens dokdonensis</name>
    <dbReference type="NCBI Taxonomy" id="328515"/>
    <lineage>
        <taxon>Bacteria</taxon>
        <taxon>Pseudomonadati</taxon>
        <taxon>Bacteroidota</taxon>
        <taxon>Flavobacteriia</taxon>
        <taxon>Flavobacteriales</taxon>
        <taxon>Flavobacteriaceae</taxon>
        <taxon>Nonlabens</taxon>
    </lineage>
</organism>
<protein>
    <recommendedName>
        <fullName evidence="3">Secretion system C-terminal sorting domain-containing protein</fullName>
    </recommendedName>
</protein>
<keyword evidence="1 2" id="KW-0732">Signal</keyword>
<dbReference type="Proteomes" id="UP000196102">
    <property type="component" value="Unassembled WGS sequence"/>
</dbReference>
<evidence type="ECO:0000313" key="4">
    <source>
        <dbReference type="EMBL" id="OUS18784.1"/>
    </source>
</evidence>
<feature type="chain" id="PRO_5012757921" description="Secretion system C-terminal sorting domain-containing protein" evidence="2">
    <location>
        <begin position="24"/>
        <end position="121"/>
    </location>
</feature>
<feature type="signal peptide" evidence="2">
    <location>
        <begin position="1"/>
        <end position="23"/>
    </location>
</feature>
<dbReference type="NCBIfam" id="TIGR04183">
    <property type="entry name" value="Por_Secre_tail"/>
    <property type="match status" value="1"/>
</dbReference>
<name>A0A1Z8B852_9FLAO</name>
<proteinExistence type="predicted"/>
<dbReference type="EMBL" id="MAAX01000055">
    <property type="protein sequence ID" value="OUS18784.1"/>
    <property type="molecule type" value="Genomic_DNA"/>
</dbReference>
<comment type="caution">
    <text evidence="4">The sequence shown here is derived from an EMBL/GenBank/DDBJ whole genome shotgun (WGS) entry which is preliminary data.</text>
</comment>
<reference evidence="5" key="1">
    <citation type="journal article" date="2017" name="Proc. Natl. Acad. Sci. U.S.A.">
        <title>Simulation of Deepwater Horizon oil plume reveals substrate specialization within a complex community of hydrocarbon-degraders.</title>
        <authorList>
            <person name="Hu P."/>
            <person name="Dubinsky E.A."/>
            <person name="Probst A.J."/>
            <person name="Wang J."/>
            <person name="Sieber C.M.K."/>
            <person name="Tom L.M."/>
            <person name="Gardinali P."/>
            <person name="Banfield J.F."/>
            <person name="Atlas R.M."/>
            <person name="Andersen G.L."/>
        </authorList>
    </citation>
    <scope>NUCLEOTIDE SEQUENCE [LARGE SCALE GENOMIC DNA]</scope>
</reference>